<sequence length="305" mass="33697">MSEPRLHYVTCTNPYGLHRMAYWEWGNPENDRILLCVHGLSRSGRDFDEVAREMSKTHRVICPDVVGRGASDFHDNPNFYAVPYYVADMMTLIAQLKPKTLDYLGTSMGGIIGMVLAGSNALLKQKILKNTALPAETGLPLHRMILNDVGPKLEQEALIRIGDYVGLPTRFSSLDEAIQTLKVKAASFGPMADQHWETFARAGLKQEGQAWVHHYDLGIAKGFVDLASAEAVEKSEKALWAMYKLIDIPTLIIHGEISDLLSAEGVEEMLAANAQASMVRIAKTGHAPALLEAEQVAIVRDFLIK</sequence>
<proteinExistence type="predicted"/>
<dbReference type="SUPFAM" id="SSF53474">
    <property type="entry name" value="alpha/beta-Hydrolases"/>
    <property type="match status" value="1"/>
</dbReference>
<gene>
    <name evidence="2" type="ORF">HKX39_03535</name>
</gene>
<evidence type="ECO:0000259" key="1">
    <source>
        <dbReference type="Pfam" id="PF00561"/>
    </source>
</evidence>
<organism evidence="2 3">
    <name type="scientific">Pelistega suis</name>
    <dbReference type="NCBI Taxonomy" id="1631957"/>
    <lineage>
        <taxon>Bacteria</taxon>
        <taxon>Pseudomonadati</taxon>
        <taxon>Pseudomonadota</taxon>
        <taxon>Betaproteobacteria</taxon>
        <taxon>Burkholderiales</taxon>
        <taxon>Alcaligenaceae</taxon>
        <taxon>Pelistega</taxon>
    </lineage>
</organism>
<keyword evidence="3" id="KW-1185">Reference proteome</keyword>
<keyword evidence="2" id="KW-0378">Hydrolase</keyword>
<dbReference type="EMBL" id="JABGBN010000002">
    <property type="protein sequence ID" value="NOL51245.1"/>
    <property type="molecule type" value="Genomic_DNA"/>
</dbReference>
<reference evidence="2 3" key="1">
    <citation type="submission" date="2020-05" db="EMBL/GenBank/DDBJ databases">
        <authorList>
            <person name="Niu N."/>
        </authorList>
    </citation>
    <scope>NUCLEOTIDE SEQUENCE [LARGE SCALE GENOMIC DNA]</scope>
    <source>
        <strain evidence="2 3">3340-03</strain>
    </source>
</reference>
<dbReference type="PANTHER" id="PTHR43798:SF33">
    <property type="entry name" value="HYDROLASE, PUTATIVE (AFU_ORTHOLOGUE AFUA_2G14860)-RELATED"/>
    <property type="match status" value="1"/>
</dbReference>
<dbReference type="InterPro" id="IPR000073">
    <property type="entry name" value="AB_hydrolase_1"/>
</dbReference>
<dbReference type="PANTHER" id="PTHR43798">
    <property type="entry name" value="MONOACYLGLYCEROL LIPASE"/>
    <property type="match status" value="1"/>
</dbReference>
<comment type="caution">
    <text evidence="2">The sequence shown here is derived from an EMBL/GenBank/DDBJ whole genome shotgun (WGS) entry which is preliminary data.</text>
</comment>
<dbReference type="Gene3D" id="3.40.50.1820">
    <property type="entry name" value="alpha/beta hydrolase"/>
    <property type="match status" value="1"/>
</dbReference>
<dbReference type="InterPro" id="IPR050266">
    <property type="entry name" value="AB_hydrolase_sf"/>
</dbReference>
<name>A0A849P678_9BURK</name>
<dbReference type="GO" id="GO:0016020">
    <property type="term" value="C:membrane"/>
    <property type="evidence" value="ECO:0007669"/>
    <property type="project" value="TreeGrafter"/>
</dbReference>
<dbReference type="InterPro" id="IPR029058">
    <property type="entry name" value="AB_hydrolase_fold"/>
</dbReference>
<accession>A0A849P678</accession>
<evidence type="ECO:0000313" key="3">
    <source>
        <dbReference type="Proteomes" id="UP000537862"/>
    </source>
</evidence>
<dbReference type="Pfam" id="PF00561">
    <property type="entry name" value="Abhydrolase_1"/>
    <property type="match status" value="1"/>
</dbReference>
<protein>
    <submittedName>
        <fullName evidence="2">Alpha/beta hydrolase</fullName>
    </submittedName>
</protein>
<dbReference type="GO" id="GO:0016787">
    <property type="term" value="F:hydrolase activity"/>
    <property type="evidence" value="ECO:0007669"/>
    <property type="project" value="UniProtKB-KW"/>
</dbReference>
<dbReference type="AlphaFoldDB" id="A0A849P678"/>
<feature type="domain" description="AB hydrolase-1" evidence="1">
    <location>
        <begin position="33"/>
        <end position="290"/>
    </location>
</feature>
<dbReference type="Proteomes" id="UP000537862">
    <property type="component" value="Unassembled WGS sequence"/>
</dbReference>
<evidence type="ECO:0000313" key="2">
    <source>
        <dbReference type="EMBL" id="NOL51245.1"/>
    </source>
</evidence>
<dbReference type="RefSeq" id="WP_171679944.1">
    <property type="nucleotide sequence ID" value="NZ_JABGBN010000002.1"/>
</dbReference>